<dbReference type="HOGENOM" id="CLU_064787_2_0_1"/>
<dbReference type="InterPro" id="IPR011009">
    <property type="entry name" value="Kinase-like_dom_sf"/>
</dbReference>
<gene>
    <name evidence="1" type="ORF">OCS_03802</name>
</gene>
<dbReference type="SUPFAM" id="SSF56112">
    <property type="entry name" value="Protein kinase-like (PK-like)"/>
    <property type="match status" value="1"/>
</dbReference>
<proteinExistence type="predicted"/>
<dbReference type="AlphaFoldDB" id="T5AD12"/>
<name>T5AD12_OPHSC</name>
<protein>
    <submittedName>
        <fullName evidence="1">Alpha-galactosidase A</fullName>
    </submittedName>
</protein>
<dbReference type="Gene3D" id="1.10.510.10">
    <property type="entry name" value="Transferase(Phosphotransferase) domain 1"/>
    <property type="match status" value="1"/>
</dbReference>
<organism evidence="1 2">
    <name type="scientific">Ophiocordyceps sinensis (strain Co18 / CGMCC 3.14243)</name>
    <name type="common">Yarsagumba caterpillar fungus</name>
    <name type="synonym">Hirsutella sinensis</name>
    <dbReference type="NCBI Taxonomy" id="911162"/>
    <lineage>
        <taxon>Eukaryota</taxon>
        <taxon>Fungi</taxon>
        <taxon>Dikarya</taxon>
        <taxon>Ascomycota</taxon>
        <taxon>Pezizomycotina</taxon>
        <taxon>Sordariomycetes</taxon>
        <taxon>Hypocreomycetidae</taxon>
        <taxon>Hypocreales</taxon>
        <taxon>Ophiocordycipitaceae</taxon>
        <taxon>Ophiocordyceps</taxon>
    </lineage>
</organism>
<reference evidence="1 2" key="1">
    <citation type="journal article" date="2013" name="Chin. Sci. Bull.">
        <title>Genome survey uncovers the secrets of sex and lifestyle in caterpillar fungus.</title>
        <authorList>
            <person name="Hu X."/>
            <person name="Zhang Y."/>
            <person name="Xiao G."/>
            <person name="Zheng P."/>
            <person name="Xia Y."/>
            <person name="Zhang X."/>
            <person name="St Leger R.J."/>
            <person name="Liu X."/>
            <person name="Wang C."/>
        </authorList>
    </citation>
    <scope>NUCLEOTIDE SEQUENCE [LARGE SCALE GENOMIC DNA]</scope>
    <source>
        <strain evidence="2">Co18 / CGMCC 3.14243</strain>
        <tissue evidence="1">Fruit-body</tissue>
    </source>
</reference>
<accession>T5AD12</accession>
<dbReference type="Pfam" id="PF06293">
    <property type="entry name" value="Kdo"/>
    <property type="match status" value="1"/>
</dbReference>
<evidence type="ECO:0000313" key="2">
    <source>
        <dbReference type="Proteomes" id="UP000019374"/>
    </source>
</evidence>
<dbReference type="Proteomes" id="UP000019374">
    <property type="component" value="Unassembled WGS sequence"/>
</dbReference>
<dbReference type="eggNOG" id="ENOG502S5YZ">
    <property type="taxonomic scope" value="Eukaryota"/>
</dbReference>
<sequence length="249" mass="27782">MALNPPSVRMLDASIDPEAESEFRFLVDEKHVKYVTIDGGIYDVDDMCFEPALIPRTGKVRFALNTKEQLPGITKTWHPVRVDHLELQRGERLGAMVYEATCPRFASTVVIKYACFPWEVQYLDKETAAYELLEGHGIGPPFLAHLTEEGRVIGFVVGLVADFRHASPDDFHLCRDALATLHDLGFTHGDINKHNFLIHDGRATLIDFESVSRAGASEQKDELDRLMGELLDTSGRGGFVVVEAEDDSP</sequence>
<dbReference type="EMBL" id="KE652799">
    <property type="protein sequence ID" value="EQL00484.1"/>
    <property type="molecule type" value="Genomic_DNA"/>
</dbReference>
<evidence type="ECO:0000313" key="1">
    <source>
        <dbReference type="EMBL" id="EQL00484.1"/>
    </source>
</evidence>